<dbReference type="Proteomes" id="UP000199754">
    <property type="component" value="Plasmid pSMR1-3"/>
</dbReference>
<dbReference type="SUPFAM" id="SSF75304">
    <property type="entry name" value="Amidase signature (AS) enzymes"/>
    <property type="match status" value="1"/>
</dbReference>
<dbReference type="Gene3D" id="3.90.1300.10">
    <property type="entry name" value="Amidase signature (AS) domain"/>
    <property type="match status" value="1"/>
</dbReference>
<evidence type="ECO:0000256" key="1">
    <source>
        <dbReference type="ARBA" id="ARBA00009199"/>
    </source>
</evidence>
<keyword evidence="3" id="KW-0614">Plasmid</keyword>
<keyword evidence="3" id="KW-0378">Hydrolase</keyword>
<feature type="domain" description="Amidase" evidence="2">
    <location>
        <begin position="23"/>
        <end position="437"/>
    </location>
</feature>
<dbReference type="PANTHER" id="PTHR11895:SF7">
    <property type="entry name" value="GLUTAMYL-TRNA(GLN) AMIDOTRANSFERASE SUBUNIT A, MITOCHONDRIAL"/>
    <property type="match status" value="1"/>
</dbReference>
<dbReference type="InterPro" id="IPR023631">
    <property type="entry name" value="Amidase_dom"/>
</dbReference>
<dbReference type="KEGG" id="spse:SULPSESMR1_04431"/>
<comment type="similarity">
    <text evidence="1">Belongs to the amidase family.</text>
</comment>
<dbReference type="InterPro" id="IPR000120">
    <property type="entry name" value="Amidase"/>
</dbReference>
<accession>A0A221K824</accession>
<dbReference type="Pfam" id="PF01425">
    <property type="entry name" value="Amidase"/>
    <property type="match status" value="1"/>
</dbReference>
<name>A0A221K824_9RHOB</name>
<dbReference type="NCBIfam" id="NF005450">
    <property type="entry name" value="PRK07042.1"/>
    <property type="match status" value="1"/>
</dbReference>
<dbReference type="PROSITE" id="PS00571">
    <property type="entry name" value="AMIDASES"/>
    <property type="match status" value="1"/>
</dbReference>
<dbReference type="AlphaFoldDB" id="A0A221K824"/>
<evidence type="ECO:0000259" key="2">
    <source>
        <dbReference type="Pfam" id="PF01425"/>
    </source>
</evidence>
<evidence type="ECO:0000313" key="4">
    <source>
        <dbReference type="Proteomes" id="UP000199754"/>
    </source>
</evidence>
<dbReference type="PANTHER" id="PTHR11895">
    <property type="entry name" value="TRANSAMIDASE"/>
    <property type="match status" value="1"/>
</dbReference>
<dbReference type="GO" id="GO:0047680">
    <property type="term" value="F:aryl-acylamidase activity"/>
    <property type="evidence" value="ECO:0007669"/>
    <property type="project" value="UniProtKB-EC"/>
</dbReference>
<proteinExistence type="inferred from homology"/>
<gene>
    <name evidence="3" type="primary">aam</name>
    <name evidence="3" type="ORF">SULPSESMR1_04431</name>
</gene>
<dbReference type="RefSeq" id="WP_089423158.1">
    <property type="nucleotide sequence ID" value="NZ_JBMGNR010000002.1"/>
</dbReference>
<sequence length="457" mass="47657">MSWRMTATELVEAFAEGTLSPVETIQSVFDRADDVNPSINALFDLRYEGSLAAAKASEARWRTGQPVGPLDGVPVLIKDSVAEAGHPYWRGTKARVGSPFPAEDSPPVARLKEAGAILFAKTTMPDFGLLASGISSAHGVTRNPWNLAMNTGGSSSGAGAAIASGIGPLAIGTDLGGSVRLPAAQNGLFAMKPGRGVVPHLPYSEARVAGPMTRTVADAALMLSVLAQPDSRASEPGALLPASVAPFPVKGLKIGLLTSMGFGPTVEPEMQKLVSNAARALEAEGADILPLVAPFDTDVFACLDTYFSVKAAIERDELPEGKRHETLDFITRYCDGGDAVTAKVYLNTIAAIERARERYLAVINTCDFVLSPVLPMVGFAADVAGPDPDQTSAHVSFAAMANQTGLPAVSIFCGFSEQGLPVGMHIVAGHGQEAALLGLSSTYEAMRPNPGFPPAFE</sequence>
<organism evidence="3 4">
    <name type="scientific">Pseudosulfitobacter pseudonitzschiae</name>
    <dbReference type="NCBI Taxonomy" id="1402135"/>
    <lineage>
        <taxon>Bacteria</taxon>
        <taxon>Pseudomonadati</taxon>
        <taxon>Pseudomonadota</taxon>
        <taxon>Alphaproteobacteria</taxon>
        <taxon>Rhodobacterales</taxon>
        <taxon>Roseobacteraceae</taxon>
        <taxon>Pseudosulfitobacter</taxon>
    </lineage>
</organism>
<reference evidence="3 4" key="1">
    <citation type="submission" date="2017-07" db="EMBL/GenBank/DDBJ databases">
        <title>Genome Sequence of Sulfitobacter pseudonitzschiae Strain SMR1 Isolated from a culture of the Diatom Skeletonema marinoi.</title>
        <authorList>
            <person name="Topel M."/>
            <person name="Pinder M.I.M."/>
            <person name="Johansson O.N."/>
            <person name="Kourtchenko O."/>
            <person name="Godhe A."/>
            <person name="Clarke A.K."/>
        </authorList>
    </citation>
    <scope>NUCLEOTIDE SEQUENCE [LARGE SCALE GENOMIC DNA]</scope>
    <source>
        <strain evidence="3 4">SMR1</strain>
        <plasmid evidence="3 4">pSMR1-3</plasmid>
    </source>
</reference>
<protein>
    <submittedName>
        <fullName evidence="3">Acylamidase</fullName>
        <ecNumber evidence="3">3.5.1.13</ecNumber>
    </submittedName>
</protein>
<dbReference type="InterPro" id="IPR020556">
    <property type="entry name" value="Amidase_CS"/>
</dbReference>
<geneLocation type="plasmid" evidence="3 4">
    <name>pSMR1-3</name>
</geneLocation>
<evidence type="ECO:0000313" key="3">
    <source>
        <dbReference type="EMBL" id="ASM75152.1"/>
    </source>
</evidence>
<dbReference type="EC" id="3.5.1.13" evidence="3"/>
<dbReference type="EMBL" id="CP022418">
    <property type="protein sequence ID" value="ASM75152.1"/>
    <property type="molecule type" value="Genomic_DNA"/>
</dbReference>
<dbReference type="InterPro" id="IPR036928">
    <property type="entry name" value="AS_sf"/>
</dbReference>
<keyword evidence="4" id="KW-1185">Reference proteome</keyword>